<name>A0A5J6MU52_9PROT</name>
<evidence type="ECO:0000313" key="2">
    <source>
        <dbReference type="EMBL" id="QEX19580.1"/>
    </source>
</evidence>
<gene>
    <name evidence="2" type="ORF">FRZ44_48950</name>
</gene>
<sequence>MSYAEFWPRYLKAHAQPGTRLVHFLGTGLALACLLWAAIAQDWRPLIATPILGYGFAWSAHLMIEGNRPETFGHPFFSLFSDLRMLFLWTTGRLDGELVRLGLKAP</sequence>
<proteinExistence type="predicted"/>
<keyword evidence="1" id="KW-1133">Transmembrane helix</keyword>
<keyword evidence="1" id="KW-0472">Membrane</keyword>
<keyword evidence="3" id="KW-1185">Reference proteome</keyword>
<dbReference type="Pfam" id="PF06127">
    <property type="entry name" value="Mpo1-like"/>
    <property type="match status" value="1"/>
</dbReference>
<dbReference type="OrthoDB" id="7356072at2"/>
<reference evidence="2 3" key="1">
    <citation type="submission" date="2019-08" db="EMBL/GenBank/DDBJ databases">
        <title>Hyperibacter terrae gen. nov., sp. nov. and Hyperibacter viscosus sp. nov., two new members in the family Rhodospirillaceae isolated from the rhizosphere of Hypericum perforatum.</title>
        <authorList>
            <person name="Noviana Z."/>
        </authorList>
    </citation>
    <scope>NUCLEOTIDE SEQUENCE [LARGE SCALE GENOMIC DNA]</scope>
    <source>
        <strain evidence="2 3">R5913</strain>
    </source>
</reference>
<dbReference type="PANTHER" id="PTHR34205">
    <property type="entry name" value="TRANSMEMBRANE PROTEIN"/>
    <property type="match status" value="1"/>
</dbReference>
<evidence type="ECO:0008006" key="4">
    <source>
        <dbReference type="Google" id="ProtNLM"/>
    </source>
</evidence>
<organism evidence="2 3">
    <name type="scientific">Hypericibacter terrae</name>
    <dbReference type="NCBI Taxonomy" id="2602015"/>
    <lineage>
        <taxon>Bacteria</taxon>
        <taxon>Pseudomonadati</taxon>
        <taxon>Pseudomonadota</taxon>
        <taxon>Alphaproteobacteria</taxon>
        <taxon>Rhodospirillales</taxon>
        <taxon>Dongiaceae</taxon>
        <taxon>Hypericibacter</taxon>
    </lineage>
</organism>
<dbReference type="InterPro" id="IPR009305">
    <property type="entry name" value="Mpo1-like"/>
</dbReference>
<accession>A0A5J6MU52</accession>
<dbReference type="PANTHER" id="PTHR34205:SF2">
    <property type="entry name" value="DUF962 DOMAIN-CONTAINING PROTEIN"/>
    <property type="match status" value="1"/>
</dbReference>
<feature type="transmembrane region" description="Helical" evidence="1">
    <location>
        <begin position="21"/>
        <end position="39"/>
    </location>
</feature>
<dbReference type="KEGG" id="htq:FRZ44_48950"/>
<evidence type="ECO:0000313" key="3">
    <source>
        <dbReference type="Proteomes" id="UP000326202"/>
    </source>
</evidence>
<dbReference type="AlphaFoldDB" id="A0A5J6MU52"/>
<protein>
    <recommendedName>
        <fullName evidence="4">DUF962 family protein</fullName>
    </recommendedName>
</protein>
<dbReference type="EMBL" id="CP042906">
    <property type="protein sequence ID" value="QEX19580.1"/>
    <property type="molecule type" value="Genomic_DNA"/>
</dbReference>
<dbReference type="Proteomes" id="UP000326202">
    <property type="component" value="Chromosome"/>
</dbReference>
<keyword evidence="1" id="KW-0812">Transmembrane</keyword>
<evidence type="ECO:0000256" key="1">
    <source>
        <dbReference type="SAM" id="Phobius"/>
    </source>
</evidence>